<keyword evidence="9" id="KW-0333">Golgi apparatus</keyword>
<name>L8IGR6_9CETA</name>
<proteinExistence type="inferred from homology"/>
<comment type="subcellular location">
    <subcellularLocation>
        <location evidence="2 13">Cytoplasm</location>
    </subcellularLocation>
    <subcellularLocation>
        <location evidence="3">Golgi apparatus</location>
        <location evidence="3">trans-Golgi network</location>
    </subcellularLocation>
    <subcellularLocation>
        <location evidence="1">Membrane</location>
        <topology evidence="1">Peripheral membrane protein</topology>
    </subcellularLocation>
</comment>
<evidence type="ECO:0000313" key="15">
    <source>
        <dbReference type="Proteomes" id="UP000011080"/>
    </source>
</evidence>
<evidence type="ECO:0000256" key="10">
    <source>
        <dbReference type="ARBA" id="ARBA00023136"/>
    </source>
</evidence>
<evidence type="ECO:0000256" key="11">
    <source>
        <dbReference type="ARBA" id="ARBA00045960"/>
    </source>
</evidence>
<dbReference type="AlphaFoldDB" id="L8IGR6"/>
<organism evidence="14 15">
    <name type="scientific">Bos mutus</name>
    <name type="common">wild yak</name>
    <dbReference type="NCBI Taxonomy" id="72004"/>
    <lineage>
        <taxon>Eukaryota</taxon>
        <taxon>Metazoa</taxon>
        <taxon>Chordata</taxon>
        <taxon>Craniata</taxon>
        <taxon>Vertebrata</taxon>
        <taxon>Euteleostomi</taxon>
        <taxon>Mammalia</taxon>
        <taxon>Eutheria</taxon>
        <taxon>Laurasiatheria</taxon>
        <taxon>Artiodactyla</taxon>
        <taxon>Ruminantia</taxon>
        <taxon>Pecora</taxon>
        <taxon>Bovidae</taxon>
        <taxon>Bovinae</taxon>
        <taxon>Bos</taxon>
    </lineage>
</organism>
<evidence type="ECO:0000256" key="7">
    <source>
        <dbReference type="ARBA" id="ARBA00022553"/>
    </source>
</evidence>
<dbReference type="Proteomes" id="UP000011080">
    <property type="component" value="Unassembled WGS sequence"/>
</dbReference>
<dbReference type="GO" id="GO:0016020">
    <property type="term" value="C:membrane"/>
    <property type="evidence" value="ECO:0007669"/>
    <property type="project" value="UniProtKB-SubCell"/>
</dbReference>
<reference evidence="14 15" key="1">
    <citation type="journal article" date="2012" name="Nat. Genet.">
        <title>The yak genome and adaptation to life at high altitude.</title>
        <authorList>
            <person name="Qiu Q."/>
            <person name="Zhang G."/>
            <person name="Ma T."/>
            <person name="Qian W."/>
            <person name="Wang J."/>
            <person name="Ye Z."/>
            <person name="Cao C."/>
            <person name="Hu Q."/>
            <person name="Kim J."/>
            <person name="Larkin D.M."/>
            <person name="Auvil L."/>
            <person name="Capitanu B."/>
            <person name="Ma J."/>
            <person name="Lewin H.A."/>
            <person name="Qian X."/>
            <person name="Lang Y."/>
            <person name="Zhou R."/>
            <person name="Wang L."/>
            <person name="Wang K."/>
            <person name="Xia J."/>
            <person name="Liao S."/>
            <person name="Pan S."/>
            <person name="Lu X."/>
            <person name="Hou H."/>
            <person name="Wang Y."/>
            <person name="Zang X."/>
            <person name="Yin Y."/>
            <person name="Ma H."/>
            <person name="Zhang J."/>
            <person name="Wang Z."/>
            <person name="Zhang Y."/>
            <person name="Zhang D."/>
            <person name="Yonezawa T."/>
            <person name="Hasegawa M."/>
            <person name="Zhong Y."/>
            <person name="Liu W."/>
            <person name="Zhang Y."/>
            <person name="Huang Z."/>
            <person name="Zhang S."/>
            <person name="Long R."/>
            <person name="Yang H."/>
            <person name="Wang J."/>
            <person name="Lenstra J.A."/>
            <person name="Cooper D.N."/>
            <person name="Wu Y."/>
            <person name="Wang J."/>
            <person name="Shi P."/>
            <person name="Wang J."/>
            <person name="Liu J."/>
        </authorList>
    </citation>
    <scope>NUCLEOTIDE SEQUENCE [LARGE SCALE GENOMIC DNA]</scope>
    <source>
        <strain evidence="15">yakQH1</strain>
    </source>
</reference>
<dbReference type="SUPFAM" id="SSF51905">
    <property type="entry name" value="FAD/NAD(P)-binding domain"/>
    <property type="match status" value="1"/>
</dbReference>
<dbReference type="GO" id="GO:0007264">
    <property type="term" value="P:small GTPase-mediated signal transduction"/>
    <property type="evidence" value="ECO:0007669"/>
    <property type="project" value="InterPro"/>
</dbReference>
<keyword evidence="5 13" id="KW-0343">GTPase activation</keyword>
<dbReference type="GO" id="GO:0005096">
    <property type="term" value="F:GTPase activator activity"/>
    <property type="evidence" value="ECO:0007669"/>
    <property type="project" value="UniProtKB-KW"/>
</dbReference>
<sequence>MGRGRDWNVDLIPKFLMANGQVVKMLLFTKVTRYLDFKVTEGRFVYKRGKIYKVPSTEAEALASSLMGLFRKRRFRKFLIYVADFDEKDPRTFEGIDPKKTSMREGFARLSAIYGGTYMLNKPIEEVIQNGKVIGVKSEGEIARCKQLICDPSYVKDQVEKVGQVIRVICILSHPIKNTDAANSCQIIIAQNQVNRKSDIYLCMISSAHNVAT</sequence>
<evidence type="ECO:0000256" key="2">
    <source>
        <dbReference type="ARBA" id="ARBA00004496"/>
    </source>
</evidence>
<dbReference type="PRINTS" id="PR00892">
    <property type="entry name" value="RABGDI"/>
</dbReference>
<dbReference type="PANTHER" id="PTHR11787">
    <property type="entry name" value="RAB GDP-DISSOCIATION INHIBITOR"/>
    <property type="match status" value="1"/>
</dbReference>
<evidence type="ECO:0000256" key="5">
    <source>
        <dbReference type="ARBA" id="ARBA00022468"/>
    </source>
</evidence>
<evidence type="ECO:0000256" key="12">
    <source>
        <dbReference type="ARBA" id="ARBA00066224"/>
    </source>
</evidence>
<protein>
    <recommendedName>
        <fullName evidence="13">Rab GDP dissociation inhibitor</fullName>
    </recommendedName>
</protein>
<dbReference type="STRING" id="72004.ENSBMUP00000021398"/>
<dbReference type="Pfam" id="PF00996">
    <property type="entry name" value="GDI"/>
    <property type="match status" value="1"/>
</dbReference>
<dbReference type="Gene3D" id="3.50.50.60">
    <property type="entry name" value="FAD/NAD(P)-binding domain"/>
    <property type="match status" value="1"/>
</dbReference>
<dbReference type="InterPro" id="IPR036188">
    <property type="entry name" value="FAD/NAD-bd_sf"/>
</dbReference>
<keyword evidence="8" id="KW-0007">Acetylation</keyword>
<dbReference type="InterPro" id="IPR000806">
    <property type="entry name" value="RabGDI"/>
</dbReference>
<evidence type="ECO:0000256" key="13">
    <source>
        <dbReference type="RuleBase" id="RU363124"/>
    </source>
</evidence>
<evidence type="ECO:0000313" key="14">
    <source>
        <dbReference type="EMBL" id="ELR54302.1"/>
    </source>
</evidence>
<dbReference type="Gene3D" id="1.10.405.10">
    <property type="entry name" value="Guanine Nucleotide Dissociation Inhibitor, domain 1"/>
    <property type="match status" value="1"/>
</dbReference>
<evidence type="ECO:0000256" key="6">
    <source>
        <dbReference type="ARBA" id="ARBA00022490"/>
    </source>
</evidence>
<dbReference type="GO" id="GO:0005794">
    <property type="term" value="C:Golgi apparatus"/>
    <property type="evidence" value="ECO:0007669"/>
    <property type="project" value="UniProtKB-SubCell"/>
</dbReference>
<keyword evidence="7" id="KW-0597">Phosphoprotein</keyword>
<dbReference type="GO" id="GO:0015031">
    <property type="term" value="P:protein transport"/>
    <property type="evidence" value="ECO:0007669"/>
    <property type="project" value="InterPro"/>
</dbReference>
<dbReference type="GO" id="GO:0005093">
    <property type="term" value="F:Rab GDP-dissociation inhibitor activity"/>
    <property type="evidence" value="ECO:0007669"/>
    <property type="project" value="InterPro"/>
</dbReference>
<dbReference type="Gene3D" id="3.30.519.10">
    <property type="entry name" value="Guanine Nucleotide Dissociation Inhibitor, domain 2"/>
    <property type="match status" value="2"/>
</dbReference>
<comment type="function">
    <text evidence="11">GDP-dissociation inhibitor preventing the GDP to GTP exchange of most Rab proteins. By keeping these small GTPases in their inactive GDP-bound form regulates intracellular membrane trafficking. Negatively regulates protein transport to the cilium and ciliogenesis through the inhibition of RAB8A.</text>
</comment>
<dbReference type="EMBL" id="JH881456">
    <property type="protein sequence ID" value="ELR54302.1"/>
    <property type="molecule type" value="Genomic_DNA"/>
</dbReference>
<comment type="similarity">
    <text evidence="4 13">Belongs to the Rab GDI family.</text>
</comment>
<evidence type="ECO:0000256" key="4">
    <source>
        <dbReference type="ARBA" id="ARBA00005593"/>
    </source>
</evidence>
<keyword evidence="6 13" id="KW-0963">Cytoplasm</keyword>
<evidence type="ECO:0000256" key="9">
    <source>
        <dbReference type="ARBA" id="ARBA00023034"/>
    </source>
</evidence>
<keyword evidence="10" id="KW-0472">Membrane</keyword>
<comment type="subunit">
    <text evidence="12">Interacts with RHOH. Interacts with the GDP-bound inactive forms of RAB3A, RAB3B, RAB3C, RAB5A, RAB5B, RAB5C, RAB8A, RAB8B, RAB10, RAB12, RAB35, and RAB43; binds RAB3D to a lesser extent. Interacts with DZIP1; this interaction negatively regulates the interaction of GDI2 with GDP-bound RAB8A.</text>
</comment>
<dbReference type="PRINTS" id="PR00891">
    <property type="entry name" value="RABGDIREP"/>
</dbReference>
<dbReference type="PANTHER" id="PTHR11787:SF1">
    <property type="entry name" value="RAB GDP DISSOCIATION INHIBITOR BETA"/>
    <property type="match status" value="1"/>
</dbReference>
<evidence type="ECO:0000256" key="1">
    <source>
        <dbReference type="ARBA" id="ARBA00004170"/>
    </source>
</evidence>
<accession>L8IGR6</accession>
<gene>
    <name evidence="14" type="ORF">M91_20925</name>
</gene>
<evidence type="ECO:0000256" key="8">
    <source>
        <dbReference type="ARBA" id="ARBA00022990"/>
    </source>
</evidence>
<comment type="function">
    <text evidence="13">Regulates the GDP/GTP exchange reaction of most RAB proteins by inhibiting the dissociation of GDP from them, and the subsequent binding of GTP.</text>
</comment>
<dbReference type="GO" id="GO:0016192">
    <property type="term" value="P:vesicle-mediated transport"/>
    <property type="evidence" value="ECO:0007669"/>
    <property type="project" value="TreeGrafter"/>
</dbReference>
<dbReference type="InterPro" id="IPR018203">
    <property type="entry name" value="GDP_dissociation_inhibitor"/>
</dbReference>
<evidence type="ECO:0000256" key="3">
    <source>
        <dbReference type="ARBA" id="ARBA00004601"/>
    </source>
</evidence>